<name>A0A7N8XWU1_9TELE</name>
<feature type="compositionally biased region" description="Basic and acidic residues" evidence="2">
    <location>
        <begin position="431"/>
        <end position="444"/>
    </location>
</feature>
<protein>
    <submittedName>
        <fullName evidence="4">Uncharacterized LOC113146282</fullName>
    </submittedName>
</protein>
<dbReference type="AlphaFoldDB" id="A0A7N8XWU1"/>
<reference evidence="4" key="2">
    <citation type="submission" date="2025-09" db="UniProtKB">
        <authorList>
            <consortium name="Ensembl"/>
        </authorList>
    </citation>
    <scope>IDENTIFICATION</scope>
</reference>
<dbReference type="RefSeq" id="XP_026189462.1">
    <property type="nucleotide sequence ID" value="XM_026333677.2"/>
</dbReference>
<organism evidence="4 5">
    <name type="scientific">Mastacembelus armatus</name>
    <name type="common">zig-zag eel</name>
    <dbReference type="NCBI Taxonomy" id="205130"/>
    <lineage>
        <taxon>Eukaryota</taxon>
        <taxon>Metazoa</taxon>
        <taxon>Chordata</taxon>
        <taxon>Craniata</taxon>
        <taxon>Vertebrata</taxon>
        <taxon>Euteleostomi</taxon>
        <taxon>Actinopterygii</taxon>
        <taxon>Neopterygii</taxon>
        <taxon>Teleostei</taxon>
        <taxon>Neoteleostei</taxon>
        <taxon>Acanthomorphata</taxon>
        <taxon>Anabantaria</taxon>
        <taxon>Synbranchiformes</taxon>
        <taxon>Mastacembelidae</taxon>
        <taxon>Mastacembelus</taxon>
    </lineage>
</organism>
<feature type="transmembrane region" description="Helical" evidence="3">
    <location>
        <begin position="35"/>
        <end position="54"/>
    </location>
</feature>
<feature type="compositionally biased region" description="Low complexity" evidence="2">
    <location>
        <begin position="328"/>
        <end position="339"/>
    </location>
</feature>
<dbReference type="Ensembl" id="ENSMAMT00000044377.1">
    <property type="protein sequence ID" value="ENSMAMP00000056941.1"/>
    <property type="gene ID" value="ENSMAMG00000028098.1"/>
</dbReference>
<evidence type="ECO:0000256" key="3">
    <source>
        <dbReference type="SAM" id="Phobius"/>
    </source>
</evidence>
<dbReference type="SUPFAM" id="SSF57997">
    <property type="entry name" value="Tropomyosin"/>
    <property type="match status" value="1"/>
</dbReference>
<evidence type="ECO:0000313" key="5">
    <source>
        <dbReference type="Proteomes" id="UP000261640"/>
    </source>
</evidence>
<dbReference type="InParanoid" id="A0A7N8XWU1"/>
<sequence length="550" mass="61195">MTAKHRKGKGNQKHEDNFFKNEVMESEARTGGNNYTLLVVLLLFVIGGATGAWFCFQQHQTLTYLTDSLMGLQMKIVKLQSSHEDMRQSSSKHISESLESRMNALEESYALAQKQVGMALATAEQLKTSDLPAQVLSLHTEMKARLAEMQQATVSLEQLSQLQSQLKGKSEEFEGVKIQIEGLATLSAELSQRVELLTGSQAETESELEERFGQVTTLSNALDGQAADVLTLREQLDAYQAQLEASTLEMAAVRELFESEQSQPAHQPNMEDLLNMLHQNLQEQNAAATSLHSELRAQLENVQKQVTQLVGGTQPPGETVEQTDEETVATAQEQSAAATQEEKEGLPSDVKKEAFNPEEEAEAEQREAAAQDEAPVEQEFTETEDPAPAEEVEAVKEVQTEQYGSLAKSAKKKVKRRQPGDKGQSVEEDVPIEKNVKAVEEGKTEGQQIEEEESLVEAEKEKLSEREEAREDNHKAEEERVSEREEVDDALASEGEKGLEKSLLHEEKLNVEEEVAELQEEQEDVAAEVETDDTDKEEELLANYSLPEDK</sequence>
<keyword evidence="3" id="KW-0812">Transmembrane</keyword>
<evidence type="ECO:0000256" key="2">
    <source>
        <dbReference type="SAM" id="MobiDB-lite"/>
    </source>
</evidence>
<keyword evidence="3" id="KW-1133">Transmembrane helix</keyword>
<feature type="compositionally biased region" description="Basic and acidic residues" evidence="2">
    <location>
        <begin position="457"/>
        <end position="484"/>
    </location>
</feature>
<feature type="compositionally biased region" description="Acidic residues" evidence="2">
    <location>
        <begin position="512"/>
        <end position="540"/>
    </location>
</feature>
<keyword evidence="1" id="KW-0175">Coiled coil</keyword>
<dbReference type="Proteomes" id="UP000261640">
    <property type="component" value="Unplaced"/>
</dbReference>
<feature type="coiled-coil region" evidence="1">
    <location>
        <begin position="229"/>
        <end position="305"/>
    </location>
</feature>
<feature type="compositionally biased region" description="Acidic residues" evidence="2">
    <location>
        <begin position="374"/>
        <end position="392"/>
    </location>
</feature>
<feature type="compositionally biased region" description="Basic and acidic residues" evidence="2">
    <location>
        <begin position="494"/>
        <end position="511"/>
    </location>
</feature>
<feature type="compositionally biased region" description="Basic and acidic residues" evidence="2">
    <location>
        <begin position="340"/>
        <end position="355"/>
    </location>
</feature>
<keyword evidence="3" id="KW-0472">Membrane</keyword>
<feature type="region of interest" description="Disordered" evidence="2">
    <location>
        <begin position="310"/>
        <end position="550"/>
    </location>
</feature>
<evidence type="ECO:0000313" key="4">
    <source>
        <dbReference type="Ensembl" id="ENSMAMP00000056941.1"/>
    </source>
</evidence>
<dbReference type="GeneID" id="113146282"/>
<reference evidence="4" key="1">
    <citation type="submission" date="2025-08" db="UniProtKB">
        <authorList>
            <consortium name="Ensembl"/>
        </authorList>
    </citation>
    <scope>IDENTIFICATION</scope>
</reference>
<evidence type="ECO:0000256" key="1">
    <source>
        <dbReference type="SAM" id="Coils"/>
    </source>
</evidence>
<accession>A0A7N8XWU1</accession>
<proteinExistence type="predicted"/>
<keyword evidence="5" id="KW-1185">Reference proteome</keyword>
<dbReference type="GeneTree" id="ENSGT00390000013981"/>